<comment type="caution">
    <text evidence="1">The sequence shown here is derived from an EMBL/GenBank/DDBJ whole genome shotgun (WGS) entry which is preliminary data.</text>
</comment>
<organism evidence="1 2">
    <name type="scientific">Paramecium pentaurelia</name>
    <dbReference type="NCBI Taxonomy" id="43138"/>
    <lineage>
        <taxon>Eukaryota</taxon>
        <taxon>Sar</taxon>
        <taxon>Alveolata</taxon>
        <taxon>Ciliophora</taxon>
        <taxon>Intramacronucleata</taxon>
        <taxon>Oligohymenophorea</taxon>
        <taxon>Peniculida</taxon>
        <taxon>Parameciidae</taxon>
        <taxon>Paramecium</taxon>
    </lineage>
</organism>
<dbReference type="OrthoDB" id="77931at2759"/>
<proteinExistence type="predicted"/>
<dbReference type="PANTHER" id="PTHR11319:SF35">
    <property type="entry name" value="OUTER MEMBRANE PROTEIN PMPC-RELATED"/>
    <property type="match status" value="1"/>
</dbReference>
<dbReference type="Proteomes" id="UP000689195">
    <property type="component" value="Unassembled WGS sequence"/>
</dbReference>
<sequence length="287" mass="34183">MEDKDQEFGLQFNSYIIKYKIINNTASYRGGGFYFEEDSQRFTIQSTLIVNNSAEEAGGIYLGGISSLNQNNLIQSLVLFNNVKLGSNNIKEIPQHLSLSINQMEMQFQKEKLITVLFKTYNQNHFKFYLKVNGQQIQNFELYDPNRLKFLSYINEFTIKFKNSMNEHVINFSTLLLIQIIQFLILQLQRQLNLKQYQHQALIMKLIVSTLDLQHLIWIRLSRKIQFMKFQFIVKQNIRQYVNKKRNKLFHLSYKHSSFQTAQSQVIHLLMIFQQFIVKNTCCKYYH</sequence>
<keyword evidence="2" id="KW-1185">Reference proteome</keyword>
<accession>A0A8S1UUB3</accession>
<protein>
    <submittedName>
        <fullName evidence="1">Uncharacterized protein</fullName>
    </submittedName>
</protein>
<dbReference type="EMBL" id="CAJJDO010000048">
    <property type="protein sequence ID" value="CAD8167837.1"/>
    <property type="molecule type" value="Genomic_DNA"/>
</dbReference>
<gene>
    <name evidence="1" type="ORF">PPENT_87.1.T0480022</name>
</gene>
<dbReference type="AlphaFoldDB" id="A0A8S1UUB3"/>
<name>A0A8S1UUB3_9CILI</name>
<evidence type="ECO:0000313" key="1">
    <source>
        <dbReference type="EMBL" id="CAD8167837.1"/>
    </source>
</evidence>
<evidence type="ECO:0000313" key="2">
    <source>
        <dbReference type="Proteomes" id="UP000689195"/>
    </source>
</evidence>
<dbReference type="PANTHER" id="PTHR11319">
    <property type="entry name" value="G PROTEIN-COUPLED RECEPTOR-RELATED"/>
    <property type="match status" value="1"/>
</dbReference>
<reference evidence="1" key="1">
    <citation type="submission" date="2021-01" db="EMBL/GenBank/DDBJ databases">
        <authorList>
            <consortium name="Genoscope - CEA"/>
            <person name="William W."/>
        </authorList>
    </citation>
    <scope>NUCLEOTIDE SEQUENCE</scope>
</reference>